<dbReference type="GO" id="GO:0015562">
    <property type="term" value="F:efflux transmembrane transporter activity"/>
    <property type="evidence" value="ECO:0007669"/>
    <property type="project" value="InterPro"/>
</dbReference>
<sequence>MAQNTLWSRRLASALVGGCLLLNTAFAATAPYELTLDESIRLALANNPAIKVAEADKEKAAWTVKEAQAGKAPTLSLGHTSSRSHSDLKDSTGNNFENGISLSLPLYTGGKVESAIEQAKLGNDSAALGLENTKQQIRLDATSAYYNVLQASNMVKLNQESVDRLNAHVKNVQAQYQVGTVAKTDVLRSEVEVADAEQNLIKAENSYELSIANLNNVVGMPLETQINVKDQLKYEQVSLTLEQAIKQAMVNRPNLAQAELSVAVAEEGVNGAKSGYRPTIGLSASEGWSDTKFPGTDNNTWSVGVKASWNIFDSGLTNSQVRQSQASLEKARQQQQQAKDAAQLEVRQAFLNLKEAEKRIATSQVAVNKAEEDYKIAQVRYTSGVGTNLDVIDSQVALTQAKTNYIQSLYDYNTSRAKLEKAIGAKVQ</sequence>
<name>A0A154BQZ8_ANASB</name>
<gene>
    <name evidence="11" type="ORF">AXX12_07970</name>
</gene>
<comment type="subcellular location">
    <subcellularLocation>
        <location evidence="1">Cell outer membrane</location>
    </subcellularLocation>
</comment>
<dbReference type="PANTHER" id="PTHR30026">
    <property type="entry name" value="OUTER MEMBRANE PROTEIN TOLC"/>
    <property type="match status" value="1"/>
</dbReference>
<dbReference type="RefSeq" id="WP_066241697.1">
    <property type="nucleotide sequence ID" value="NZ_LSGP01000017.1"/>
</dbReference>
<evidence type="ECO:0000256" key="7">
    <source>
        <dbReference type="ARBA" id="ARBA00023237"/>
    </source>
</evidence>
<dbReference type="InterPro" id="IPR003423">
    <property type="entry name" value="OMP_efflux"/>
</dbReference>
<dbReference type="Pfam" id="PF02321">
    <property type="entry name" value="OEP"/>
    <property type="match status" value="2"/>
</dbReference>
<keyword evidence="10" id="KW-0732">Signal</keyword>
<feature type="chain" id="PRO_5007594939" evidence="10">
    <location>
        <begin position="28"/>
        <end position="428"/>
    </location>
</feature>
<protein>
    <submittedName>
        <fullName evidence="11">Transporter</fullName>
    </submittedName>
</protein>
<feature type="signal peptide" evidence="10">
    <location>
        <begin position="1"/>
        <end position="27"/>
    </location>
</feature>
<comment type="similarity">
    <text evidence="2">Belongs to the outer membrane factor (OMF) (TC 1.B.17) family.</text>
</comment>
<keyword evidence="8" id="KW-0175">Coiled coil</keyword>
<evidence type="ECO:0000313" key="12">
    <source>
        <dbReference type="Proteomes" id="UP000076268"/>
    </source>
</evidence>
<dbReference type="EMBL" id="LSGP01000017">
    <property type="protein sequence ID" value="KYZ76362.1"/>
    <property type="molecule type" value="Genomic_DNA"/>
</dbReference>
<keyword evidence="4" id="KW-1134">Transmembrane beta strand</keyword>
<comment type="caution">
    <text evidence="11">The sequence shown here is derived from an EMBL/GenBank/DDBJ whole genome shotgun (WGS) entry which is preliminary data.</text>
</comment>
<evidence type="ECO:0000256" key="3">
    <source>
        <dbReference type="ARBA" id="ARBA00022448"/>
    </source>
</evidence>
<evidence type="ECO:0000256" key="8">
    <source>
        <dbReference type="SAM" id="Coils"/>
    </source>
</evidence>
<dbReference type="GO" id="GO:0015288">
    <property type="term" value="F:porin activity"/>
    <property type="evidence" value="ECO:0007669"/>
    <property type="project" value="TreeGrafter"/>
</dbReference>
<evidence type="ECO:0000256" key="1">
    <source>
        <dbReference type="ARBA" id="ARBA00004442"/>
    </source>
</evidence>
<dbReference type="Gene3D" id="1.20.1600.10">
    <property type="entry name" value="Outer membrane efflux proteins (OEP)"/>
    <property type="match status" value="1"/>
</dbReference>
<reference evidence="11 12" key="1">
    <citation type="submission" date="2016-02" db="EMBL/GenBank/DDBJ databases">
        <title>Anaerosporomusa subterraneum gen. nov., sp. nov., a spore-forming obligate anaerobe isolated from saprolite.</title>
        <authorList>
            <person name="Choi J.K."/>
            <person name="Shah M."/>
            <person name="Yee N."/>
        </authorList>
    </citation>
    <scope>NUCLEOTIDE SEQUENCE [LARGE SCALE GENOMIC DNA]</scope>
    <source>
        <strain evidence="11 12">RU4</strain>
    </source>
</reference>
<evidence type="ECO:0000313" key="11">
    <source>
        <dbReference type="EMBL" id="KYZ76362.1"/>
    </source>
</evidence>
<evidence type="ECO:0000256" key="10">
    <source>
        <dbReference type="SAM" id="SignalP"/>
    </source>
</evidence>
<feature type="coiled-coil region" evidence="8">
    <location>
        <begin position="321"/>
        <end position="373"/>
    </location>
</feature>
<evidence type="ECO:0000256" key="6">
    <source>
        <dbReference type="ARBA" id="ARBA00023136"/>
    </source>
</evidence>
<accession>A0A154BQZ8</accession>
<dbReference type="PANTHER" id="PTHR30026:SF20">
    <property type="entry name" value="OUTER MEMBRANE PROTEIN TOLC"/>
    <property type="match status" value="1"/>
</dbReference>
<dbReference type="InterPro" id="IPR028351">
    <property type="entry name" value="CyaE"/>
</dbReference>
<keyword evidence="3" id="KW-0813">Transport</keyword>
<keyword evidence="7" id="KW-0998">Cell outer membrane</keyword>
<feature type="region of interest" description="Disordered" evidence="9">
    <location>
        <begin position="73"/>
        <end position="92"/>
    </location>
</feature>
<dbReference type="GO" id="GO:0009279">
    <property type="term" value="C:cell outer membrane"/>
    <property type="evidence" value="ECO:0007669"/>
    <property type="project" value="UniProtKB-SubCell"/>
</dbReference>
<evidence type="ECO:0000256" key="4">
    <source>
        <dbReference type="ARBA" id="ARBA00022452"/>
    </source>
</evidence>
<evidence type="ECO:0000256" key="2">
    <source>
        <dbReference type="ARBA" id="ARBA00007613"/>
    </source>
</evidence>
<keyword evidence="12" id="KW-1185">Reference proteome</keyword>
<dbReference type="PIRSF" id="PIRSF001892">
    <property type="entry name" value="CyaE"/>
    <property type="match status" value="1"/>
</dbReference>
<keyword evidence="5" id="KW-0812">Transmembrane</keyword>
<dbReference type="STRING" id="1794912.AXX12_07970"/>
<proteinExistence type="inferred from homology"/>
<dbReference type="SUPFAM" id="SSF56954">
    <property type="entry name" value="Outer membrane efflux proteins (OEP)"/>
    <property type="match status" value="1"/>
</dbReference>
<organism evidence="11 12">
    <name type="scientific">Anaerosporomusa subterranea</name>
    <dbReference type="NCBI Taxonomy" id="1794912"/>
    <lineage>
        <taxon>Bacteria</taxon>
        <taxon>Bacillati</taxon>
        <taxon>Bacillota</taxon>
        <taxon>Negativicutes</taxon>
        <taxon>Acetonemataceae</taxon>
        <taxon>Anaerosporomusa</taxon>
    </lineage>
</organism>
<dbReference type="GO" id="GO:1990281">
    <property type="term" value="C:efflux pump complex"/>
    <property type="evidence" value="ECO:0007669"/>
    <property type="project" value="TreeGrafter"/>
</dbReference>
<keyword evidence="6" id="KW-0472">Membrane</keyword>
<evidence type="ECO:0000256" key="5">
    <source>
        <dbReference type="ARBA" id="ARBA00022692"/>
    </source>
</evidence>
<dbReference type="OrthoDB" id="6395775at2"/>
<evidence type="ECO:0000256" key="9">
    <source>
        <dbReference type="SAM" id="MobiDB-lite"/>
    </source>
</evidence>
<dbReference type="InterPro" id="IPR051906">
    <property type="entry name" value="TolC-like"/>
</dbReference>
<dbReference type="Proteomes" id="UP000076268">
    <property type="component" value="Unassembled WGS sequence"/>
</dbReference>
<dbReference type="AlphaFoldDB" id="A0A154BQZ8"/>